<dbReference type="InterPro" id="IPR029033">
    <property type="entry name" value="His_PPase_superfam"/>
</dbReference>
<dbReference type="PANTHER" id="PTHR10606">
    <property type="entry name" value="6-PHOSPHOFRUCTO-2-KINASE/FRUCTOSE-2,6-BISPHOSPHATASE"/>
    <property type="match status" value="1"/>
</dbReference>
<evidence type="ECO:0000256" key="1">
    <source>
        <dbReference type="ARBA" id="ARBA00008408"/>
    </source>
</evidence>
<evidence type="ECO:0000256" key="2">
    <source>
        <dbReference type="ARBA" id="ARBA00022741"/>
    </source>
</evidence>
<dbReference type="SUPFAM" id="SSF52540">
    <property type="entry name" value="P-loop containing nucleoside triphosphate hydrolases"/>
    <property type="match status" value="1"/>
</dbReference>
<name>A0A674NJV6_TAKRU</name>
<dbReference type="Ensembl" id="ENSTRUT00000061823.1">
    <property type="protein sequence ID" value="ENSTRUP00000074050.1"/>
    <property type="gene ID" value="ENSTRUG00000022003.2"/>
</dbReference>
<keyword evidence="7" id="KW-1185">Reference proteome</keyword>
<dbReference type="GO" id="GO:0003873">
    <property type="term" value="F:6-phosphofructo-2-kinase activity"/>
    <property type="evidence" value="ECO:0007669"/>
    <property type="project" value="InterPro"/>
</dbReference>
<evidence type="ECO:0000259" key="5">
    <source>
        <dbReference type="Pfam" id="PF01591"/>
    </source>
</evidence>
<dbReference type="InterPro" id="IPR003094">
    <property type="entry name" value="6Pfruct_kin"/>
</dbReference>
<accession>A0A674NJV6</accession>
<feature type="domain" description="6-phosphofructo-2-kinase" evidence="5">
    <location>
        <begin position="47"/>
        <end position="232"/>
    </location>
</feature>
<reference evidence="6" key="3">
    <citation type="submission" date="2025-09" db="UniProtKB">
        <authorList>
            <consortium name="Ensembl"/>
        </authorList>
    </citation>
    <scope>IDENTIFICATION</scope>
</reference>
<dbReference type="FunFam" id="3.40.50.300:FF:000644">
    <property type="entry name" value="GpmB, Fructose-2,6-bisphosphatase"/>
    <property type="match status" value="1"/>
</dbReference>
<dbReference type="PIRSF" id="PIRSF000709">
    <property type="entry name" value="6PFK_2-Ptase"/>
    <property type="match status" value="1"/>
</dbReference>
<dbReference type="GO" id="GO:0004331">
    <property type="term" value="F:fructose-2,6-bisphosphate 2-phosphatase activity"/>
    <property type="evidence" value="ECO:0007669"/>
    <property type="project" value="TreeGrafter"/>
</dbReference>
<dbReference type="Pfam" id="PF00300">
    <property type="entry name" value="His_Phos_1"/>
    <property type="match status" value="1"/>
</dbReference>
<dbReference type="Proteomes" id="UP000005226">
    <property type="component" value="Chromosome 19"/>
</dbReference>
<dbReference type="GO" id="GO:0006003">
    <property type="term" value="P:fructose 2,6-bisphosphate metabolic process"/>
    <property type="evidence" value="ECO:0007669"/>
    <property type="project" value="InterPro"/>
</dbReference>
<dbReference type="GeneTree" id="ENSGT00950000182835"/>
<evidence type="ECO:0000313" key="6">
    <source>
        <dbReference type="Ensembl" id="ENSTRUP00000074050.1"/>
    </source>
</evidence>
<dbReference type="GO" id="GO:0006000">
    <property type="term" value="P:fructose metabolic process"/>
    <property type="evidence" value="ECO:0007669"/>
    <property type="project" value="InterPro"/>
</dbReference>
<dbReference type="InterPro" id="IPR027417">
    <property type="entry name" value="P-loop_NTPase"/>
</dbReference>
<reference evidence="6 7" key="1">
    <citation type="journal article" date="2011" name="Genome Biol. Evol.">
        <title>Integration of the genetic map and genome assembly of fugu facilitates insights into distinct features of genome evolution in teleosts and mammals.</title>
        <authorList>
            <person name="Kai W."/>
            <person name="Kikuchi K."/>
            <person name="Tohari S."/>
            <person name="Chew A.K."/>
            <person name="Tay A."/>
            <person name="Fujiwara A."/>
            <person name="Hosoya S."/>
            <person name="Suetake H."/>
            <person name="Naruse K."/>
            <person name="Brenner S."/>
            <person name="Suzuki Y."/>
            <person name="Venkatesh B."/>
        </authorList>
    </citation>
    <scope>NUCLEOTIDE SEQUENCE [LARGE SCALE GENOMIC DNA]</scope>
</reference>
<organism evidence="6 7">
    <name type="scientific">Takifugu rubripes</name>
    <name type="common">Japanese pufferfish</name>
    <name type="synonym">Fugu rubripes</name>
    <dbReference type="NCBI Taxonomy" id="31033"/>
    <lineage>
        <taxon>Eukaryota</taxon>
        <taxon>Metazoa</taxon>
        <taxon>Chordata</taxon>
        <taxon>Craniata</taxon>
        <taxon>Vertebrata</taxon>
        <taxon>Euteleostomi</taxon>
        <taxon>Actinopterygii</taxon>
        <taxon>Neopterygii</taxon>
        <taxon>Teleostei</taxon>
        <taxon>Neoteleostei</taxon>
        <taxon>Acanthomorphata</taxon>
        <taxon>Eupercaria</taxon>
        <taxon>Tetraodontiformes</taxon>
        <taxon>Tetradontoidea</taxon>
        <taxon>Tetraodontidae</taxon>
        <taxon>Takifugu</taxon>
    </lineage>
</organism>
<proteinExistence type="inferred from homology"/>
<protein>
    <submittedName>
        <fullName evidence="6">6-phosphofructo-2-kinase/fructose-2,6-biphosphatase 4a</fullName>
    </submittedName>
</protein>
<dbReference type="GO" id="GO:0005524">
    <property type="term" value="F:ATP binding"/>
    <property type="evidence" value="ECO:0007669"/>
    <property type="project" value="UniProtKB-KW"/>
</dbReference>
<keyword evidence="2" id="KW-0547">Nucleotide-binding</keyword>
<evidence type="ECO:0000256" key="3">
    <source>
        <dbReference type="ARBA" id="ARBA00022840"/>
    </source>
</evidence>
<dbReference type="PRINTS" id="PR00991">
    <property type="entry name" value="6PFRUCTKNASE"/>
</dbReference>
<dbReference type="AlphaFoldDB" id="A0A674NJV6"/>
<keyword evidence="3" id="KW-0067">ATP-binding</keyword>
<sequence length="429" mass="49976">MSLVCWNKEDKAPSNPRELTQNPLKKIWMPYKNGLPEKHISQRKVCMTNCPTLIVTVGLPARGKTYISKKLTRYLNWIGVPTREFNVGQYRRECVKIYKSFEFFSPDNEEGLKIRRQCASAALNDVRQYLTEEEGQVAVFDATNTTRERRETIIQFAEQNGFKVFFVESVCEDPDVIQENIVQVKLGSPDYTNCNTEEAVEDFMKRIKCYENSYETLDEKLQDKVVYIQRIKGFGCTPKQNICRLGQFIHSQSIGDLKVWTSQMKRTIQTAEGLSVPYEQWKVLNEIDAGVCEEMRYEEIQDHYPLEFALRDQDKYRYRYPKGESYEDLVQRLEPVIMELERQKNVLVICHQAVMRCLLAYFLDKTAEELPYLKCPLHTVLKLTPVAYGCKVESISLNVEAVNTHRERPENVEVTRMSEEALITVPAHQ</sequence>
<evidence type="ECO:0000256" key="4">
    <source>
        <dbReference type="ARBA" id="ARBA00023268"/>
    </source>
</evidence>
<dbReference type="SUPFAM" id="SSF53254">
    <property type="entry name" value="Phosphoglycerate mutase-like"/>
    <property type="match status" value="1"/>
</dbReference>
<dbReference type="CDD" id="cd07067">
    <property type="entry name" value="HP_PGM_like"/>
    <property type="match status" value="1"/>
</dbReference>
<dbReference type="GO" id="GO:0005829">
    <property type="term" value="C:cytosol"/>
    <property type="evidence" value="ECO:0007669"/>
    <property type="project" value="TreeGrafter"/>
</dbReference>
<dbReference type="InterPro" id="IPR013079">
    <property type="entry name" value="6Phosfructo_kin"/>
</dbReference>
<dbReference type="InterPro" id="IPR013078">
    <property type="entry name" value="His_Pase_superF_clade-1"/>
</dbReference>
<dbReference type="Gene3D" id="3.40.50.300">
    <property type="entry name" value="P-loop containing nucleotide triphosphate hydrolases"/>
    <property type="match status" value="1"/>
</dbReference>
<dbReference type="Pfam" id="PF01591">
    <property type="entry name" value="6PF2K"/>
    <property type="match status" value="1"/>
</dbReference>
<dbReference type="FunFam" id="3.40.50.1240:FF:000001">
    <property type="entry name" value="6-phosphofructo-2-kinase/fructose-2, 6-bisphosphatase 3 isoform 2"/>
    <property type="match status" value="1"/>
</dbReference>
<comment type="similarity">
    <text evidence="1">In the C-terminal section; belongs to the phosphoglycerate mutase family.</text>
</comment>
<dbReference type="PANTHER" id="PTHR10606:SF14">
    <property type="entry name" value="6-PHOSPHOFRUCTO-2-KINASE_FRUCTOSE-2,6-BISPHOSPHATASE 4"/>
    <property type="match status" value="1"/>
</dbReference>
<evidence type="ECO:0000313" key="7">
    <source>
        <dbReference type="Proteomes" id="UP000005226"/>
    </source>
</evidence>
<dbReference type="Gene3D" id="3.40.50.1240">
    <property type="entry name" value="Phosphoglycerate mutase-like"/>
    <property type="match status" value="1"/>
</dbReference>
<reference evidence="6" key="2">
    <citation type="submission" date="2025-08" db="UniProtKB">
        <authorList>
            <consortium name="Ensembl"/>
        </authorList>
    </citation>
    <scope>IDENTIFICATION</scope>
</reference>
<gene>
    <name evidence="6" type="primary">LOC101075480</name>
</gene>
<keyword evidence="4" id="KW-0511">Multifunctional enzyme</keyword>